<evidence type="ECO:0000256" key="2">
    <source>
        <dbReference type="ARBA" id="ARBA00023125"/>
    </source>
</evidence>
<organism evidence="5 6">
    <name type="scientific">Parvicella tangerina</name>
    <dbReference type="NCBI Taxonomy" id="2829795"/>
    <lineage>
        <taxon>Bacteria</taxon>
        <taxon>Pseudomonadati</taxon>
        <taxon>Bacteroidota</taxon>
        <taxon>Flavobacteriia</taxon>
        <taxon>Flavobacteriales</taxon>
        <taxon>Parvicellaceae</taxon>
        <taxon>Parvicella</taxon>
    </lineage>
</organism>
<dbReference type="PRINTS" id="PR00598">
    <property type="entry name" value="HTHMARR"/>
</dbReference>
<gene>
    <name evidence="5" type="ORF">CRYO30217_02164</name>
</gene>
<dbReference type="RefSeq" id="WP_258542389.1">
    <property type="nucleotide sequence ID" value="NZ_OU015584.1"/>
</dbReference>
<protein>
    <recommendedName>
        <fullName evidence="4">HTH marR-type domain-containing protein</fullName>
    </recommendedName>
</protein>
<dbReference type="SMART" id="SM00347">
    <property type="entry name" value="HTH_MARR"/>
    <property type="match status" value="1"/>
</dbReference>
<dbReference type="InterPro" id="IPR000835">
    <property type="entry name" value="HTH_MarR-typ"/>
</dbReference>
<keyword evidence="2" id="KW-0238">DNA-binding</keyword>
<dbReference type="GO" id="GO:0003700">
    <property type="term" value="F:DNA-binding transcription factor activity"/>
    <property type="evidence" value="ECO:0007669"/>
    <property type="project" value="InterPro"/>
</dbReference>
<dbReference type="EMBL" id="OU015584">
    <property type="protein sequence ID" value="CAG5083329.1"/>
    <property type="molecule type" value="Genomic_DNA"/>
</dbReference>
<dbReference type="PANTHER" id="PTHR42756:SF1">
    <property type="entry name" value="TRANSCRIPTIONAL REPRESSOR OF EMRAB OPERON"/>
    <property type="match status" value="1"/>
</dbReference>
<evidence type="ECO:0000256" key="1">
    <source>
        <dbReference type="ARBA" id="ARBA00023015"/>
    </source>
</evidence>
<dbReference type="PROSITE" id="PS50995">
    <property type="entry name" value="HTH_MARR_2"/>
    <property type="match status" value="1"/>
</dbReference>
<keyword evidence="3" id="KW-0804">Transcription</keyword>
<dbReference type="SUPFAM" id="SSF46785">
    <property type="entry name" value="Winged helix' DNA-binding domain"/>
    <property type="match status" value="1"/>
</dbReference>
<keyword evidence="1" id="KW-0805">Transcription regulation</keyword>
<evidence type="ECO:0000313" key="6">
    <source>
        <dbReference type="Proteomes" id="UP000683507"/>
    </source>
</evidence>
<sequence>MRPEESIDFHIRWAWYNISRMYNAKASDFGGSMAMGYALLSIDEEGTPSTKLAPKMGMEPRSLTRMIKALEENGYIKKRLDDQDKRLVKLFLTRKGKEKRDIAKKVVLSFNEKVYEAIPQEDLKTTFEVLSKVNEIIDENKIFN</sequence>
<proteinExistence type="predicted"/>
<dbReference type="InterPro" id="IPR036388">
    <property type="entry name" value="WH-like_DNA-bd_sf"/>
</dbReference>
<dbReference type="Pfam" id="PF01047">
    <property type="entry name" value="MarR"/>
    <property type="match status" value="1"/>
</dbReference>
<feature type="domain" description="HTH marR-type" evidence="4">
    <location>
        <begin position="1"/>
        <end position="135"/>
    </location>
</feature>
<evidence type="ECO:0000259" key="4">
    <source>
        <dbReference type="PROSITE" id="PS50995"/>
    </source>
</evidence>
<evidence type="ECO:0000313" key="5">
    <source>
        <dbReference type="EMBL" id="CAG5083329.1"/>
    </source>
</evidence>
<evidence type="ECO:0000256" key="3">
    <source>
        <dbReference type="ARBA" id="ARBA00023163"/>
    </source>
</evidence>
<name>A0A916NI73_9FLAO</name>
<dbReference type="Proteomes" id="UP000683507">
    <property type="component" value="Chromosome"/>
</dbReference>
<dbReference type="Gene3D" id="1.10.10.10">
    <property type="entry name" value="Winged helix-like DNA-binding domain superfamily/Winged helix DNA-binding domain"/>
    <property type="match status" value="1"/>
</dbReference>
<dbReference type="PANTHER" id="PTHR42756">
    <property type="entry name" value="TRANSCRIPTIONAL REGULATOR, MARR"/>
    <property type="match status" value="1"/>
</dbReference>
<accession>A0A916NI73</accession>
<reference evidence="5" key="1">
    <citation type="submission" date="2021-04" db="EMBL/GenBank/DDBJ databases">
        <authorList>
            <person name="Rodrigo-Torres L."/>
            <person name="Arahal R. D."/>
            <person name="Lucena T."/>
        </authorList>
    </citation>
    <scope>NUCLEOTIDE SEQUENCE</scope>
    <source>
        <strain evidence="5">AS29M-1</strain>
    </source>
</reference>
<dbReference type="KEGG" id="ptan:CRYO30217_02164"/>
<dbReference type="PROSITE" id="PS01117">
    <property type="entry name" value="HTH_MARR_1"/>
    <property type="match status" value="1"/>
</dbReference>
<dbReference type="AlphaFoldDB" id="A0A916NI73"/>
<keyword evidence="6" id="KW-1185">Reference proteome</keyword>
<dbReference type="InterPro" id="IPR023187">
    <property type="entry name" value="Tscrpt_reg_MarR-type_CS"/>
</dbReference>
<dbReference type="InterPro" id="IPR036390">
    <property type="entry name" value="WH_DNA-bd_sf"/>
</dbReference>
<dbReference type="GO" id="GO:0003677">
    <property type="term" value="F:DNA binding"/>
    <property type="evidence" value="ECO:0007669"/>
    <property type="project" value="UniProtKB-KW"/>
</dbReference>